<dbReference type="EMBL" id="DS113185">
    <property type="protein sequence ID" value="EAY22220.1"/>
    <property type="molecule type" value="Genomic_DNA"/>
</dbReference>
<dbReference type="KEGG" id="tva:5467775"/>
<dbReference type="InterPro" id="IPR051419">
    <property type="entry name" value="Lys/N-term_MeTrsfase_sf"/>
</dbReference>
<organism evidence="5 6">
    <name type="scientific">Trichomonas vaginalis (strain ATCC PRA-98 / G3)</name>
    <dbReference type="NCBI Taxonomy" id="412133"/>
    <lineage>
        <taxon>Eukaryota</taxon>
        <taxon>Metamonada</taxon>
        <taxon>Parabasalia</taxon>
        <taxon>Trichomonadida</taxon>
        <taxon>Trichomonadidae</taxon>
        <taxon>Trichomonas</taxon>
    </lineage>
</organism>
<dbReference type="SUPFAM" id="SSF53335">
    <property type="entry name" value="S-adenosyl-L-methionine-dependent methyltransferases"/>
    <property type="match status" value="1"/>
</dbReference>
<evidence type="ECO:0000313" key="5">
    <source>
        <dbReference type="EMBL" id="EAY22220.1"/>
    </source>
</evidence>
<reference evidence="5" key="2">
    <citation type="journal article" date="2007" name="Science">
        <title>Draft genome sequence of the sexually transmitted pathogen Trichomonas vaginalis.</title>
        <authorList>
            <person name="Carlton J.M."/>
            <person name="Hirt R.P."/>
            <person name="Silva J.C."/>
            <person name="Delcher A.L."/>
            <person name="Schatz M."/>
            <person name="Zhao Q."/>
            <person name="Wortman J.R."/>
            <person name="Bidwell S.L."/>
            <person name="Alsmark U.C.M."/>
            <person name="Besteiro S."/>
            <person name="Sicheritz-Ponten T."/>
            <person name="Noel C.J."/>
            <person name="Dacks J.B."/>
            <person name="Foster P.G."/>
            <person name="Simillion C."/>
            <person name="Van de Peer Y."/>
            <person name="Miranda-Saavedra D."/>
            <person name="Barton G.J."/>
            <person name="Westrop G.D."/>
            <person name="Mueller S."/>
            <person name="Dessi D."/>
            <person name="Fiori P.L."/>
            <person name="Ren Q."/>
            <person name="Paulsen I."/>
            <person name="Zhang H."/>
            <person name="Bastida-Corcuera F.D."/>
            <person name="Simoes-Barbosa A."/>
            <person name="Brown M.T."/>
            <person name="Hayes R.D."/>
            <person name="Mukherjee M."/>
            <person name="Okumura C.Y."/>
            <person name="Schneider R."/>
            <person name="Smith A.J."/>
            <person name="Vanacova S."/>
            <person name="Villalvazo M."/>
            <person name="Haas B.J."/>
            <person name="Pertea M."/>
            <person name="Feldblyum T.V."/>
            <person name="Utterback T.R."/>
            <person name="Shu C.L."/>
            <person name="Osoegawa K."/>
            <person name="de Jong P.J."/>
            <person name="Hrdy I."/>
            <person name="Horvathova L."/>
            <person name="Zubacova Z."/>
            <person name="Dolezal P."/>
            <person name="Malik S.B."/>
            <person name="Logsdon J.M. Jr."/>
            <person name="Henze K."/>
            <person name="Gupta A."/>
            <person name="Wang C.C."/>
            <person name="Dunne R.L."/>
            <person name="Upcroft J.A."/>
            <person name="Upcroft P."/>
            <person name="White O."/>
            <person name="Salzberg S.L."/>
            <person name="Tang P."/>
            <person name="Chiu C.-H."/>
            <person name="Lee Y.-S."/>
            <person name="Embley T.M."/>
            <person name="Coombs G.H."/>
            <person name="Mottram J.C."/>
            <person name="Tachezy J."/>
            <person name="Fraser-Liggett C.M."/>
            <person name="Johnson P.J."/>
        </authorList>
    </citation>
    <scope>NUCLEOTIDE SEQUENCE [LARGE SCALE GENOMIC DNA]</scope>
    <source>
        <strain evidence="5">G3</strain>
    </source>
</reference>
<dbReference type="CDD" id="cd02440">
    <property type="entry name" value="AdoMet_MTases"/>
    <property type="match status" value="1"/>
</dbReference>
<gene>
    <name evidence="5" type="ORF">TVAG_093950</name>
</gene>
<dbReference type="InParanoid" id="A2DBL7"/>
<evidence type="ECO:0000259" key="4">
    <source>
        <dbReference type="Pfam" id="PF13847"/>
    </source>
</evidence>
<evidence type="ECO:0000256" key="2">
    <source>
        <dbReference type="ARBA" id="ARBA00022603"/>
    </source>
</evidence>
<dbReference type="STRING" id="5722.A2DBL7"/>
<feature type="domain" description="Methyltransferase" evidence="4">
    <location>
        <begin position="54"/>
        <end position="177"/>
    </location>
</feature>
<dbReference type="AlphaFoldDB" id="A2DBL7"/>
<dbReference type="Gene3D" id="3.40.50.150">
    <property type="entry name" value="Vaccinia Virus protein VP39"/>
    <property type="match status" value="1"/>
</dbReference>
<dbReference type="VEuPathDB" id="TrichDB:TVAGG3_0381690"/>
<comment type="similarity">
    <text evidence="1">Belongs to the methyltransferase superfamily.</text>
</comment>
<name>A2DBL7_TRIV3</name>
<dbReference type="GO" id="GO:0032259">
    <property type="term" value="P:methylation"/>
    <property type="evidence" value="ECO:0007669"/>
    <property type="project" value="UniProtKB-KW"/>
</dbReference>
<dbReference type="InterPro" id="IPR025714">
    <property type="entry name" value="Methyltranfer_dom"/>
</dbReference>
<keyword evidence="6" id="KW-1185">Reference proteome</keyword>
<keyword evidence="3" id="KW-0808">Transferase</keyword>
<evidence type="ECO:0000256" key="3">
    <source>
        <dbReference type="ARBA" id="ARBA00022679"/>
    </source>
</evidence>
<dbReference type="OrthoDB" id="411785at2759"/>
<dbReference type="VEuPathDB" id="TrichDB:TVAG_093950"/>
<evidence type="ECO:0000256" key="1">
    <source>
        <dbReference type="ARBA" id="ARBA00008361"/>
    </source>
</evidence>
<sequence>MAKVDFTAEDNRLYSKPEWWDQEYKKCDPNQHYEWLTGPKDANFLKCILSYLKDPNMKIPNVGCGISHIQDVIYDQGYHDITNIDISPTCIKNMKDTDTRGMKWEVADILQPFPFEPELFDLVIDKATLDAVILSDADKWDIEDSVYEIPTKYFHNVAKILKPGGTFIQITFGMPHFRKRLFEKSGVNWTVTSHEIQPDHSFEFYCYECVKSV</sequence>
<keyword evidence="2" id="KW-0489">Methyltransferase</keyword>
<protein>
    <recommendedName>
        <fullName evidence="4">Methyltransferase domain-containing protein</fullName>
    </recommendedName>
</protein>
<proteinExistence type="inferred from homology"/>
<dbReference type="PANTHER" id="PTHR12176">
    <property type="entry name" value="SAM-DEPENDENT METHYLTRANSFERASE SUPERFAMILY PROTEIN"/>
    <property type="match status" value="1"/>
</dbReference>
<evidence type="ECO:0000313" key="6">
    <source>
        <dbReference type="Proteomes" id="UP000001542"/>
    </source>
</evidence>
<dbReference type="Proteomes" id="UP000001542">
    <property type="component" value="Unassembled WGS sequence"/>
</dbReference>
<accession>A2DBL7</accession>
<dbReference type="GO" id="GO:0008168">
    <property type="term" value="F:methyltransferase activity"/>
    <property type="evidence" value="ECO:0007669"/>
    <property type="project" value="UniProtKB-KW"/>
</dbReference>
<dbReference type="OMA" id="MEWIEMD"/>
<dbReference type="RefSeq" id="XP_001583206.1">
    <property type="nucleotide sequence ID" value="XM_001583156.1"/>
</dbReference>
<dbReference type="eggNOG" id="KOG2352">
    <property type="taxonomic scope" value="Eukaryota"/>
</dbReference>
<dbReference type="Pfam" id="PF13847">
    <property type="entry name" value="Methyltransf_31"/>
    <property type="match status" value="1"/>
</dbReference>
<dbReference type="SMR" id="A2DBL7"/>
<dbReference type="FunFam" id="3.40.50.150:FF:000655">
    <property type="entry name" value="Protein CBG03740"/>
    <property type="match status" value="1"/>
</dbReference>
<dbReference type="InterPro" id="IPR029063">
    <property type="entry name" value="SAM-dependent_MTases_sf"/>
</dbReference>
<reference evidence="5" key="1">
    <citation type="submission" date="2006-10" db="EMBL/GenBank/DDBJ databases">
        <authorList>
            <person name="Amadeo P."/>
            <person name="Zhao Q."/>
            <person name="Wortman J."/>
            <person name="Fraser-Liggett C."/>
            <person name="Carlton J."/>
        </authorList>
    </citation>
    <scope>NUCLEOTIDE SEQUENCE</scope>
    <source>
        <strain evidence="5">G3</strain>
    </source>
</reference>
<dbReference type="PANTHER" id="PTHR12176:SF80">
    <property type="entry name" value="EEF1A LYSINE METHYLTRANSFERASE 4"/>
    <property type="match status" value="1"/>
</dbReference>